<evidence type="ECO:0000313" key="1">
    <source>
        <dbReference type="EMBL" id="CAF1144009.1"/>
    </source>
</evidence>
<evidence type="ECO:0000313" key="4">
    <source>
        <dbReference type="EMBL" id="CAF2127470.1"/>
    </source>
</evidence>
<evidence type="ECO:0000313" key="7">
    <source>
        <dbReference type="EMBL" id="CAF5181439.1"/>
    </source>
</evidence>
<organism evidence="1 8">
    <name type="scientific">Rotaria magnacalcarata</name>
    <dbReference type="NCBI Taxonomy" id="392030"/>
    <lineage>
        <taxon>Eukaryota</taxon>
        <taxon>Metazoa</taxon>
        <taxon>Spiralia</taxon>
        <taxon>Gnathifera</taxon>
        <taxon>Rotifera</taxon>
        <taxon>Eurotatoria</taxon>
        <taxon>Bdelloidea</taxon>
        <taxon>Philodinida</taxon>
        <taxon>Philodinidae</taxon>
        <taxon>Rotaria</taxon>
    </lineage>
</organism>
<evidence type="ECO:0000313" key="3">
    <source>
        <dbReference type="EMBL" id="CAF2108656.1"/>
    </source>
</evidence>
<dbReference type="EMBL" id="CAJOBI010318690">
    <property type="protein sequence ID" value="CAF5181439.1"/>
    <property type="molecule type" value="Genomic_DNA"/>
</dbReference>
<gene>
    <name evidence="1" type="ORF">CJN711_LOCUS9190</name>
    <name evidence="2" type="ORF">MBJ925_LOCUS7124</name>
    <name evidence="6" type="ORF">OVN521_LOCUS18182</name>
    <name evidence="7" type="ORF">SMN809_LOCUS69074</name>
    <name evidence="5" type="ORF">UXM345_LOCUS4270</name>
    <name evidence="4" type="ORF">WKI299_LOCUS25639</name>
    <name evidence="3" type="ORF">XDN619_LOCUS20291</name>
</gene>
<protein>
    <submittedName>
        <fullName evidence="1">Uncharacterized protein</fullName>
    </submittedName>
</protein>
<evidence type="ECO:0000313" key="6">
    <source>
        <dbReference type="EMBL" id="CAF4054072.1"/>
    </source>
</evidence>
<comment type="caution">
    <text evidence="1">The sequence shown here is derived from an EMBL/GenBank/DDBJ whole genome shotgun (WGS) entry which is preliminary data.</text>
</comment>
<dbReference type="EMBL" id="CAJNRG010008952">
    <property type="protein sequence ID" value="CAF2108656.1"/>
    <property type="molecule type" value="Genomic_DNA"/>
</dbReference>
<dbReference type="Proteomes" id="UP000663866">
    <property type="component" value="Unassembled WGS sequence"/>
</dbReference>
<evidence type="ECO:0000313" key="9">
    <source>
        <dbReference type="Proteomes" id="UP000663866"/>
    </source>
</evidence>
<name>A0A814S6P7_9BILA</name>
<dbReference type="Proteomes" id="UP000676336">
    <property type="component" value="Unassembled WGS sequence"/>
</dbReference>
<dbReference type="EMBL" id="CAJNOV010003517">
    <property type="protein sequence ID" value="CAF1144009.1"/>
    <property type="molecule type" value="Genomic_DNA"/>
</dbReference>
<dbReference type="Proteomes" id="UP000663887">
    <property type="component" value="Unassembled WGS sequence"/>
</dbReference>
<evidence type="ECO:0000313" key="5">
    <source>
        <dbReference type="EMBL" id="CAF3791685.1"/>
    </source>
</evidence>
<dbReference type="EMBL" id="CAJOBG010003261">
    <property type="protein sequence ID" value="CAF4054072.1"/>
    <property type="molecule type" value="Genomic_DNA"/>
</dbReference>
<evidence type="ECO:0000313" key="2">
    <source>
        <dbReference type="EMBL" id="CAF1977861.1"/>
    </source>
</evidence>
<dbReference type="Proteomes" id="UP000663855">
    <property type="component" value="Unassembled WGS sequence"/>
</dbReference>
<sequence>MVDGYSELFLDNVSVADASQTGVNLLSNSDFEISTTAAVEWYDWCGNSCIGNKGYINTGNLCYGGNGNRYANACCTSNVVEFLSQGFPATISRTYPGE</sequence>
<dbReference type="Proteomes" id="UP000663824">
    <property type="component" value="Unassembled WGS sequence"/>
</dbReference>
<evidence type="ECO:0000313" key="8">
    <source>
        <dbReference type="Proteomes" id="UP000663855"/>
    </source>
</evidence>
<keyword evidence="9" id="KW-1185">Reference proteome</keyword>
<proteinExistence type="predicted"/>
<dbReference type="EMBL" id="CAJNRE010002466">
    <property type="protein sequence ID" value="CAF1977861.1"/>
    <property type="molecule type" value="Genomic_DNA"/>
</dbReference>
<accession>A0A814S6P7</accession>
<dbReference type="EMBL" id="CAJNRF010011037">
    <property type="protein sequence ID" value="CAF2127470.1"/>
    <property type="molecule type" value="Genomic_DNA"/>
</dbReference>
<reference evidence="1" key="1">
    <citation type="submission" date="2021-02" db="EMBL/GenBank/DDBJ databases">
        <authorList>
            <person name="Nowell W R."/>
        </authorList>
    </citation>
    <scope>NUCLEOTIDE SEQUENCE</scope>
</reference>
<dbReference type="Proteomes" id="UP000663842">
    <property type="component" value="Unassembled WGS sequence"/>
</dbReference>
<dbReference type="Proteomes" id="UP000663856">
    <property type="component" value="Unassembled WGS sequence"/>
</dbReference>
<dbReference type="EMBL" id="CAJOBF010000289">
    <property type="protein sequence ID" value="CAF3791685.1"/>
    <property type="molecule type" value="Genomic_DNA"/>
</dbReference>
<dbReference type="AlphaFoldDB" id="A0A814S6P7"/>